<dbReference type="Proteomes" id="UP001194468">
    <property type="component" value="Unassembled WGS sequence"/>
</dbReference>
<dbReference type="InterPro" id="IPR001849">
    <property type="entry name" value="PH_domain"/>
</dbReference>
<feature type="domain" description="PH" evidence="2">
    <location>
        <begin position="327"/>
        <end position="464"/>
    </location>
</feature>
<name>A0AAD4C5Q8_BOLED</name>
<feature type="region of interest" description="Disordered" evidence="1">
    <location>
        <begin position="588"/>
        <end position="608"/>
    </location>
</feature>
<sequence>MSSANPSHLVSFPTSESVVVSSTSPPLPVPHLPFRRISLPTTPSPALAAAHRQSVASLASLDSLAEESPAVHQYRRVKRRSLNPRSHRRTQADDDRQAKRSKIISEFYVTEKSYLDGLDLVYNHFLTPILRSLDTSRPLLTRNEITTLFSNIIDIWNFHHTFFAALSRRINPSTPTSNHNTPISSLLLAHFPYLSLYAPFVTAFPAALAFLISLSQPSMPNPAFVAFLRAQESQPVCAHLRLADYLLTPVQRCPRYLLLLKDLLSATDPDDPEWEKLQEVRGLVEKITVSLNTSLAAHAQTLALISLQRNTRDLPPVLNPLVAPGRQLIKRGTLIRSGGEGEGAGRKPFEFLLLSDYLLWLEREETGISVLVHDGGCQSPRKRRASISALGGIDEEKWWCRGSMSLVDMEVVIVVDRPSGVGEERIEVLSPEGSFALHHGSPPSNMEDSNSLSSWVESIRTARTARLAALALSNPDSTLSASTSGVHLRRALRAFASESDDIEHEQKLEEVGGGSETAYGSLQGGSSSSGISRSRPRRAKLDNFLPPVWVPDAKTDACMKCGRPFGFALDLRLGDVFGWGFGKGNTSGVEAQDDGDASPARKRQKPKPARACEECYEAAFPFISPSQIVAELFSPTTQLSSSSRTPSDRPTTPLADEVPDALHGIQPWLSIPSHQASSKDIGEALMAMDLSPPMGALSRSPSRVALSTSPSRIGLSSSPSRKSRLSVSPTKTSSPLRDTHAQVHAISGSATNSPSKRIMHLPRISSGDSDPKPPSPLRALHAEHPNEGANPDNHQEDRGYTPTRPIRVRPSSTRPRSYHDILEDFSQHERGLSIPSSVSSAPGLGSVCEGEDGAEGEDGVGIEIRRVPHPEFSLDGRSQENVGMARRESDSEQGPMDGGGSIPREDTARRRKRFSMPAVALQTAPVFARARKDSEGSSGEKRRSTHVGERDKGKKERQGEKEGSAVGLLMEVLRGKVKYPGRN</sequence>
<dbReference type="SMART" id="SM00325">
    <property type="entry name" value="RhoGEF"/>
    <property type="match status" value="1"/>
</dbReference>
<evidence type="ECO:0000259" key="2">
    <source>
        <dbReference type="PROSITE" id="PS50003"/>
    </source>
</evidence>
<dbReference type="PROSITE" id="PS50003">
    <property type="entry name" value="PH_DOMAIN"/>
    <property type="match status" value="1"/>
</dbReference>
<feature type="domain" description="DH" evidence="3">
    <location>
        <begin position="99"/>
        <end position="294"/>
    </location>
</feature>
<feature type="compositionally biased region" description="Basic and acidic residues" evidence="1">
    <location>
        <begin position="863"/>
        <end position="878"/>
    </location>
</feature>
<dbReference type="InterPro" id="IPR000219">
    <property type="entry name" value="DH_dom"/>
</dbReference>
<dbReference type="SUPFAM" id="SSF50729">
    <property type="entry name" value="PH domain-like"/>
    <property type="match status" value="1"/>
</dbReference>
<reference evidence="4" key="1">
    <citation type="submission" date="2019-10" db="EMBL/GenBank/DDBJ databases">
        <authorList>
            <consortium name="DOE Joint Genome Institute"/>
            <person name="Kuo A."/>
            <person name="Miyauchi S."/>
            <person name="Kiss E."/>
            <person name="Drula E."/>
            <person name="Kohler A."/>
            <person name="Sanchez-Garcia M."/>
            <person name="Andreopoulos B."/>
            <person name="Barry K.W."/>
            <person name="Bonito G."/>
            <person name="Buee M."/>
            <person name="Carver A."/>
            <person name="Chen C."/>
            <person name="Cichocki N."/>
            <person name="Clum A."/>
            <person name="Culley D."/>
            <person name="Crous P.W."/>
            <person name="Fauchery L."/>
            <person name="Girlanda M."/>
            <person name="Hayes R."/>
            <person name="Keri Z."/>
            <person name="LaButti K."/>
            <person name="Lipzen A."/>
            <person name="Lombard V."/>
            <person name="Magnuson J."/>
            <person name="Maillard F."/>
            <person name="Morin E."/>
            <person name="Murat C."/>
            <person name="Nolan M."/>
            <person name="Ohm R."/>
            <person name="Pangilinan J."/>
            <person name="Pereira M."/>
            <person name="Perotto S."/>
            <person name="Peter M."/>
            <person name="Riley R."/>
            <person name="Sitrit Y."/>
            <person name="Stielow B."/>
            <person name="Szollosi G."/>
            <person name="Zifcakova L."/>
            <person name="Stursova M."/>
            <person name="Spatafora J.W."/>
            <person name="Tedersoo L."/>
            <person name="Vaario L.-M."/>
            <person name="Yamada A."/>
            <person name="Yan M."/>
            <person name="Wang P."/>
            <person name="Xu J."/>
            <person name="Bruns T."/>
            <person name="Baldrian P."/>
            <person name="Vilgalys R."/>
            <person name="Henrissat B."/>
            <person name="Grigoriev I.V."/>
            <person name="Hibbett D."/>
            <person name="Nagy L.G."/>
            <person name="Martin F.M."/>
        </authorList>
    </citation>
    <scope>NUCLEOTIDE SEQUENCE</scope>
    <source>
        <strain evidence="4">BED1</strain>
    </source>
</reference>
<dbReference type="Pfam" id="PF00621">
    <property type="entry name" value="RhoGEF"/>
    <property type="match status" value="1"/>
</dbReference>
<evidence type="ECO:0000256" key="1">
    <source>
        <dbReference type="SAM" id="MobiDB-lite"/>
    </source>
</evidence>
<gene>
    <name evidence="4" type="ORF">L210DRAFT_3640888</name>
</gene>
<feature type="region of interest" description="Disordered" evidence="1">
    <location>
        <begin position="692"/>
        <end position="815"/>
    </location>
</feature>
<feature type="compositionally biased region" description="Acidic residues" evidence="1">
    <location>
        <begin position="849"/>
        <end position="860"/>
    </location>
</feature>
<dbReference type="InterPro" id="IPR035899">
    <property type="entry name" value="DBL_dom_sf"/>
</dbReference>
<dbReference type="PANTHER" id="PTHR12673:SF159">
    <property type="entry name" value="LD03170P"/>
    <property type="match status" value="1"/>
</dbReference>
<dbReference type="GO" id="GO:0005085">
    <property type="term" value="F:guanyl-nucleotide exchange factor activity"/>
    <property type="evidence" value="ECO:0007669"/>
    <property type="project" value="InterPro"/>
</dbReference>
<evidence type="ECO:0000313" key="5">
    <source>
        <dbReference type="Proteomes" id="UP001194468"/>
    </source>
</evidence>
<dbReference type="Gene3D" id="2.30.29.30">
    <property type="entry name" value="Pleckstrin-homology domain (PH domain)/Phosphotyrosine-binding domain (PTB)"/>
    <property type="match status" value="1"/>
</dbReference>
<dbReference type="InterPro" id="IPR011993">
    <property type="entry name" value="PH-like_dom_sf"/>
</dbReference>
<proteinExistence type="predicted"/>
<dbReference type="GO" id="GO:0005737">
    <property type="term" value="C:cytoplasm"/>
    <property type="evidence" value="ECO:0007669"/>
    <property type="project" value="TreeGrafter"/>
</dbReference>
<feature type="region of interest" description="Disordered" evidence="1">
    <location>
        <begin position="78"/>
        <end position="97"/>
    </location>
</feature>
<feature type="region of interest" description="Disordered" evidence="1">
    <location>
        <begin position="501"/>
        <end position="537"/>
    </location>
</feature>
<feature type="region of interest" description="Disordered" evidence="1">
    <location>
        <begin position="635"/>
        <end position="658"/>
    </location>
</feature>
<evidence type="ECO:0008006" key="6">
    <source>
        <dbReference type="Google" id="ProtNLM"/>
    </source>
</evidence>
<feature type="compositionally biased region" description="Low complexity" evidence="1">
    <location>
        <begin position="706"/>
        <end position="729"/>
    </location>
</feature>
<feature type="compositionally biased region" description="Low complexity" evidence="1">
    <location>
        <begin position="10"/>
        <end position="24"/>
    </location>
</feature>
<feature type="compositionally biased region" description="Basic and acidic residues" evidence="1">
    <location>
        <begin position="930"/>
        <end position="963"/>
    </location>
</feature>
<feature type="compositionally biased region" description="Low complexity" evidence="1">
    <location>
        <begin position="635"/>
        <end position="654"/>
    </location>
</feature>
<dbReference type="SUPFAM" id="SSF48065">
    <property type="entry name" value="DBL homology domain (DH-domain)"/>
    <property type="match status" value="1"/>
</dbReference>
<dbReference type="CDD" id="cd00160">
    <property type="entry name" value="RhoGEF"/>
    <property type="match status" value="1"/>
</dbReference>
<feature type="compositionally biased region" description="Low complexity" evidence="1">
    <location>
        <begin position="520"/>
        <end position="533"/>
    </location>
</feature>
<protein>
    <recommendedName>
        <fullName evidence="6">DH domain-containing protein</fullName>
    </recommendedName>
</protein>
<dbReference type="PROSITE" id="PS50010">
    <property type="entry name" value="DH_2"/>
    <property type="match status" value="1"/>
</dbReference>
<reference evidence="4" key="2">
    <citation type="journal article" date="2020" name="Nat. Commun.">
        <title>Large-scale genome sequencing of mycorrhizal fungi provides insights into the early evolution of symbiotic traits.</title>
        <authorList>
            <person name="Miyauchi S."/>
            <person name="Kiss E."/>
            <person name="Kuo A."/>
            <person name="Drula E."/>
            <person name="Kohler A."/>
            <person name="Sanchez-Garcia M."/>
            <person name="Morin E."/>
            <person name="Andreopoulos B."/>
            <person name="Barry K.W."/>
            <person name="Bonito G."/>
            <person name="Buee M."/>
            <person name="Carver A."/>
            <person name="Chen C."/>
            <person name="Cichocki N."/>
            <person name="Clum A."/>
            <person name="Culley D."/>
            <person name="Crous P.W."/>
            <person name="Fauchery L."/>
            <person name="Girlanda M."/>
            <person name="Hayes R.D."/>
            <person name="Keri Z."/>
            <person name="LaButti K."/>
            <person name="Lipzen A."/>
            <person name="Lombard V."/>
            <person name="Magnuson J."/>
            <person name="Maillard F."/>
            <person name="Murat C."/>
            <person name="Nolan M."/>
            <person name="Ohm R.A."/>
            <person name="Pangilinan J."/>
            <person name="Pereira M.F."/>
            <person name="Perotto S."/>
            <person name="Peter M."/>
            <person name="Pfister S."/>
            <person name="Riley R."/>
            <person name="Sitrit Y."/>
            <person name="Stielow J.B."/>
            <person name="Szollosi G."/>
            <person name="Zifcakova L."/>
            <person name="Stursova M."/>
            <person name="Spatafora J.W."/>
            <person name="Tedersoo L."/>
            <person name="Vaario L.M."/>
            <person name="Yamada A."/>
            <person name="Yan M."/>
            <person name="Wang P."/>
            <person name="Xu J."/>
            <person name="Bruns T."/>
            <person name="Baldrian P."/>
            <person name="Vilgalys R."/>
            <person name="Dunand C."/>
            <person name="Henrissat B."/>
            <person name="Grigoriev I.V."/>
            <person name="Hibbett D."/>
            <person name="Nagy L.G."/>
            <person name="Martin F.M."/>
        </authorList>
    </citation>
    <scope>NUCLEOTIDE SEQUENCE</scope>
    <source>
        <strain evidence="4">BED1</strain>
    </source>
</reference>
<comment type="caution">
    <text evidence="4">The sequence shown here is derived from an EMBL/GenBank/DDBJ whole genome shotgun (WGS) entry which is preliminary data.</text>
</comment>
<accession>A0AAD4C5Q8</accession>
<dbReference type="PANTHER" id="PTHR12673">
    <property type="entry name" value="FACIOGENITAL DYSPLASIA PROTEIN"/>
    <property type="match status" value="1"/>
</dbReference>
<organism evidence="4 5">
    <name type="scientific">Boletus edulis BED1</name>
    <dbReference type="NCBI Taxonomy" id="1328754"/>
    <lineage>
        <taxon>Eukaryota</taxon>
        <taxon>Fungi</taxon>
        <taxon>Dikarya</taxon>
        <taxon>Basidiomycota</taxon>
        <taxon>Agaricomycotina</taxon>
        <taxon>Agaricomycetes</taxon>
        <taxon>Agaricomycetidae</taxon>
        <taxon>Boletales</taxon>
        <taxon>Boletineae</taxon>
        <taxon>Boletaceae</taxon>
        <taxon>Boletoideae</taxon>
        <taxon>Boletus</taxon>
    </lineage>
</organism>
<dbReference type="InterPro" id="IPR051092">
    <property type="entry name" value="FYVE_RhoGEF_PH"/>
</dbReference>
<evidence type="ECO:0000313" key="4">
    <source>
        <dbReference type="EMBL" id="KAF8449283.1"/>
    </source>
</evidence>
<dbReference type="Gene3D" id="1.20.900.10">
    <property type="entry name" value="Dbl homology (DH) domain"/>
    <property type="match status" value="1"/>
</dbReference>
<keyword evidence="5" id="KW-1185">Reference proteome</keyword>
<dbReference type="AlphaFoldDB" id="A0AAD4C5Q8"/>
<feature type="compositionally biased region" description="Basic residues" evidence="1">
    <location>
        <begin position="78"/>
        <end position="89"/>
    </location>
</feature>
<feature type="region of interest" description="Disordered" evidence="1">
    <location>
        <begin position="1"/>
        <end position="26"/>
    </location>
</feature>
<feature type="region of interest" description="Disordered" evidence="1">
    <location>
        <begin position="828"/>
        <end position="983"/>
    </location>
</feature>
<dbReference type="EMBL" id="WHUW01000003">
    <property type="protein sequence ID" value="KAF8449283.1"/>
    <property type="molecule type" value="Genomic_DNA"/>
</dbReference>
<evidence type="ECO:0000259" key="3">
    <source>
        <dbReference type="PROSITE" id="PS50010"/>
    </source>
</evidence>